<dbReference type="OrthoDB" id="75710at2759"/>
<evidence type="ECO:0000313" key="5">
    <source>
        <dbReference type="Proteomes" id="UP000594638"/>
    </source>
</evidence>
<accession>A0A8S0RWG6</accession>
<dbReference type="Gene3D" id="1.10.510.10">
    <property type="entry name" value="Transferase(Phosphotransferase) domain 1"/>
    <property type="match status" value="1"/>
</dbReference>
<dbReference type="Gramene" id="OE9A038212T1">
    <property type="protein sequence ID" value="OE9A038212C1"/>
    <property type="gene ID" value="OE9A038212"/>
</dbReference>
<evidence type="ECO:0000313" key="4">
    <source>
        <dbReference type="EMBL" id="CAA2984428.1"/>
    </source>
</evidence>
<dbReference type="EMBL" id="CACTIH010003763">
    <property type="protein sequence ID" value="CAA2984428.1"/>
    <property type="molecule type" value="Genomic_DNA"/>
</dbReference>
<dbReference type="AlphaFoldDB" id="A0A8S0RWG6"/>
<keyword evidence="2" id="KW-0067">ATP-binding</keyword>
<organism evidence="4 5">
    <name type="scientific">Olea europaea subsp. europaea</name>
    <dbReference type="NCBI Taxonomy" id="158383"/>
    <lineage>
        <taxon>Eukaryota</taxon>
        <taxon>Viridiplantae</taxon>
        <taxon>Streptophyta</taxon>
        <taxon>Embryophyta</taxon>
        <taxon>Tracheophyta</taxon>
        <taxon>Spermatophyta</taxon>
        <taxon>Magnoliopsida</taxon>
        <taxon>eudicotyledons</taxon>
        <taxon>Gunneridae</taxon>
        <taxon>Pentapetalae</taxon>
        <taxon>asterids</taxon>
        <taxon>lamiids</taxon>
        <taxon>Lamiales</taxon>
        <taxon>Oleaceae</taxon>
        <taxon>Oleeae</taxon>
        <taxon>Olea</taxon>
    </lineage>
</organism>
<name>A0A8S0RWG6_OLEEU</name>
<reference evidence="4 5" key="1">
    <citation type="submission" date="2019-12" db="EMBL/GenBank/DDBJ databases">
        <authorList>
            <person name="Alioto T."/>
            <person name="Alioto T."/>
            <person name="Gomez Garrido J."/>
        </authorList>
    </citation>
    <scope>NUCLEOTIDE SEQUENCE [LARGE SCALE GENOMIC DNA]</scope>
</reference>
<dbReference type="InterPro" id="IPR000719">
    <property type="entry name" value="Prot_kinase_dom"/>
</dbReference>
<comment type="caution">
    <text evidence="4">The sequence shown here is derived from an EMBL/GenBank/DDBJ whole genome shotgun (WGS) entry which is preliminary data.</text>
</comment>
<sequence length="362" mass="41318">MDSLMRREFKSRKKETETHFLKNGSALLEELITTFSPRYKIPIRNFNAEEIIKATNGFAKSLDISNFDGSMYTGFLENRPILVKKFQGSDSSIVHRIIRDVAINSQMSHHKNVLKLIGRSLEFEYPALVYNFCRTQLLSDLLFASDSALPWKNRLKIANDIANVVVYLHTAFSTPIIFRDLKPRKVIIDEHGVAKLFSFSLCISLPPGEMQVKDIVCGSVGHLDPAYASSGIVTQKTDVFSFGILLLELLTGRRTLSTDDEDFSPLLHGVIKHIGKDEFDEIVDPKILEAYGGVEEIQQKIAFLYLALRCVDPEEDDRPFMIDVAKELRKIERSPHQLSPQRTMKNTIVDYSSRKYSWLQRN</sequence>
<feature type="domain" description="Protein kinase" evidence="3">
    <location>
        <begin position="47"/>
        <end position="339"/>
    </location>
</feature>
<dbReference type="SUPFAM" id="SSF56112">
    <property type="entry name" value="Protein kinase-like (PK-like)"/>
    <property type="match status" value="1"/>
</dbReference>
<evidence type="ECO:0000256" key="1">
    <source>
        <dbReference type="ARBA" id="ARBA00022741"/>
    </source>
</evidence>
<gene>
    <name evidence="4" type="ORF">OLEA9_A038212</name>
</gene>
<keyword evidence="5" id="KW-1185">Reference proteome</keyword>
<dbReference type="InterPro" id="IPR011009">
    <property type="entry name" value="Kinase-like_dom_sf"/>
</dbReference>
<dbReference type="GO" id="GO:0007166">
    <property type="term" value="P:cell surface receptor signaling pathway"/>
    <property type="evidence" value="ECO:0007669"/>
    <property type="project" value="InterPro"/>
</dbReference>
<evidence type="ECO:0000256" key="2">
    <source>
        <dbReference type="ARBA" id="ARBA00022840"/>
    </source>
</evidence>
<dbReference type="InterPro" id="IPR045274">
    <property type="entry name" value="WAK-like"/>
</dbReference>
<dbReference type="GO" id="GO:0004674">
    <property type="term" value="F:protein serine/threonine kinase activity"/>
    <property type="evidence" value="ECO:0007669"/>
    <property type="project" value="TreeGrafter"/>
</dbReference>
<dbReference type="Pfam" id="PF07714">
    <property type="entry name" value="PK_Tyr_Ser-Thr"/>
    <property type="match status" value="1"/>
</dbReference>
<dbReference type="PANTHER" id="PTHR27005">
    <property type="entry name" value="WALL-ASSOCIATED RECEPTOR KINASE-LIKE 21"/>
    <property type="match status" value="1"/>
</dbReference>
<dbReference type="PANTHER" id="PTHR27005:SF466">
    <property type="entry name" value="NON-FUNCTIONAL PSEUDOKINASE ZED1-LIKE"/>
    <property type="match status" value="1"/>
</dbReference>
<dbReference type="GO" id="GO:0005886">
    <property type="term" value="C:plasma membrane"/>
    <property type="evidence" value="ECO:0007669"/>
    <property type="project" value="TreeGrafter"/>
</dbReference>
<dbReference type="InterPro" id="IPR001245">
    <property type="entry name" value="Ser-Thr/Tyr_kinase_cat_dom"/>
</dbReference>
<proteinExistence type="predicted"/>
<dbReference type="PROSITE" id="PS50011">
    <property type="entry name" value="PROTEIN_KINASE_DOM"/>
    <property type="match status" value="1"/>
</dbReference>
<protein>
    <submittedName>
        <fullName evidence="4">Non-functional pseudokinase ZED1-like</fullName>
    </submittedName>
</protein>
<keyword evidence="1" id="KW-0547">Nucleotide-binding</keyword>
<dbReference type="GO" id="GO:0005524">
    <property type="term" value="F:ATP binding"/>
    <property type="evidence" value="ECO:0007669"/>
    <property type="project" value="UniProtKB-KW"/>
</dbReference>
<dbReference type="Gene3D" id="3.30.200.20">
    <property type="entry name" value="Phosphorylase Kinase, domain 1"/>
    <property type="match status" value="1"/>
</dbReference>
<evidence type="ECO:0000259" key="3">
    <source>
        <dbReference type="PROSITE" id="PS50011"/>
    </source>
</evidence>
<dbReference type="Proteomes" id="UP000594638">
    <property type="component" value="Unassembled WGS sequence"/>
</dbReference>